<protein>
    <submittedName>
        <fullName evidence="2">PIN domain-containing protein</fullName>
    </submittedName>
</protein>
<sequence length="158" mass="17984">MAQLPVIYADVCCLNRPLDDLQQTRIRLEAEAMISLLQKCREEKWVLLNSDAIEFEISRNPDPFKKEQLESILSVAIRRLPSSEAIELRATALMEMGFKFYDALHLAFAEAGGADVLLTTDDRLLRKAQQYRDSINVTVENPVIWLMATLQEDGNEIS</sequence>
<accession>A0A552EPY6</accession>
<proteinExistence type="predicted"/>
<dbReference type="Gene3D" id="3.40.50.1010">
    <property type="entry name" value="5'-nuclease"/>
    <property type="match status" value="1"/>
</dbReference>
<dbReference type="Proteomes" id="UP000315113">
    <property type="component" value="Unassembled WGS sequence"/>
</dbReference>
<gene>
    <name evidence="2" type="ORF">EWV78_08875</name>
</gene>
<name>A0A552EPY6_MICAE</name>
<evidence type="ECO:0000313" key="3">
    <source>
        <dbReference type="Proteomes" id="UP000315113"/>
    </source>
</evidence>
<evidence type="ECO:0000259" key="1">
    <source>
        <dbReference type="Pfam" id="PF01850"/>
    </source>
</evidence>
<dbReference type="SUPFAM" id="SSF88723">
    <property type="entry name" value="PIN domain-like"/>
    <property type="match status" value="1"/>
</dbReference>
<evidence type="ECO:0000313" key="2">
    <source>
        <dbReference type="EMBL" id="TRU36535.1"/>
    </source>
</evidence>
<dbReference type="InterPro" id="IPR029060">
    <property type="entry name" value="PIN-like_dom_sf"/>
</dbReference>
<reference evidence="2 3" key="1">
    <citation type="submission" date="2019-01" db="EMBL/GenBank/DDBJ databases">
        <title>Coherence of Microcystis species and biogeography revealed through population genomics.</title>
        <authorList>
            <person name="Perez-Carrascal O.M."/>
            <person name="Terrat Y."/>
            <person name="Giani A."/>
            <person name="Fortin N."/>
            <person name="Tromas N."/>
            <person name="Shapiro B.J."/>
        </authorList>
    </citation>
    <scope>NUCLEOTIDE SEQUENCE [LARGE SCALE GENOMIC DNA]</scope>
    <source>
        <strain evidence="2">Ma_MB_F_20061100_S20D</strain>
    </source>
</reference>
<dbReference type="Pfam" id="PF01850">
    <property type="entry name" value="PIN"/>
    <property type="match status" value="1"/>
</dbReference>
<dbReference type="AlphaFoldDB" id="A0A552EPY6"/>
<dbReference type="InterPro" id="IPR002716">
    <property type="entry name" value="PIN_dom"/>
</dbReference>
<dbReference type="EMBL" id="SFBH01000072">
    <property type="protein sequence ID" value="TRU36535.1"/>
    <property type="molecule type" value="Genomic_DNA"/>
</dbReference>
<feature type="domain" description="PIN" evidence="1">
    <location>
        <begin position="58"/>
        <end position="128"/>
    </location>
</feature>
<comment type="caution">
    <text evidence="2">The sequence shown here is derived from an EMBL/GenBank/DDBJ whole genome shotgun (WGS) entry which is preliminary data.</text>
</comment>
<organism evidence="2 3">
    <name type="scientific">Microcystis aeruginosa Ma_MB_F_20061100_S20D</name>
    <dbReference type="NCBI Taxonomy" id="2486253"/>
    <lineage>
        <taxon>Bacteria</taxon>
        <taxon>Bacillati</taxon>
        <taxon>Cyanobacteriota</taxon>
        <taxon>Cyanophyceae</taxon>
        <taxon>Oscillatoriophycideae</taxon>
        <taxon>Chroococcales</taxon>
        <taxon>Microcystaceae</taxon>
        <taxon>Microcystis</taxon>
    </lineage>
</organism>